<dbReference type="PROSITE" id="PS00444">
    <property type="entry name" value="POLYPRENYL_SYNTHASE_2"/>
    <property type="match status" value="1"/>
</dbReference>
<evidence type="ECO:0000313" key="8">
    <source>
        <dbReference type="Proteomes" id="UP000041254"/>
    </source>
</evidence>
<dbReference type="InterPro" id="IPR008949">
    <property type="entry name" value="Isoprenoid_synthase_dom_sf"/>
</dbReference>
<dbReference type="CDD" id="cd00685">
    <property type="entry name" value="Trans_IPPS_HT"/>
    <property type="match status" value="1"/>
</dbReference>
<dbReference type="GO" id="GO:0045337">
    <property type="term" value="P:farnesyl diphosphate biosynthetic process"/>
    <property type="evidence" value="ECO:0007669"/>
    <property type="project" value="TreeGrafter"/>
</dbReference>
<evidence type="ECO:0000256" key="5">
    <source>
        <dbReference type="ARBA" id="ARBA00033740"/>
    </source>
</evidence>
<name>A0A0G4EIF1_VITBC</name>
<dbReference type="GO" id="GO:0005737">
    <property type="term" value="C:cytoplasm"/>
    <property type="evidence" value="ECO:0007669"/>
    <property type="project" value="TreeGrafter"/>
</dbReference>
<dbReference type="Pfam" id="PF00348">
    <property type="entry name" value="polyprenyl_synt"/>
    <property type="match status" value="1"/>
</dbReference>
<dbReference type="Gene3D" id="1.10.600.10">
    <property type="entry name" value="Farnesyl Diphosphate Synthase"/>
    <property type="match status" value="1"/>
</dbReference>
<comment type="similarity">
    <text evidence="6">Belongs to the FPP/GGPP synthase family.</text>
</comment>
<keyword evidence="4" id="KW-0460">Magnesium</keyword>
<dbReference type="STRING" id="1169540.A0A0G4EIF1"/>
<dbReference type="GO" id="GO:0046872">
    <property type="term" value="F:metal ion binding"/>
    <property type="evidence" value="ECO:0007669"/>
    <property type="project" value="UniProtKB-KW"/>
</dbReference>
<keyword evidence="3" id="KW-0479">Metal-binding</keyword>
<dbReference type="InterPro" id="IPR039702">
    <property type="entry name" value="FPS1-like"/>
</dbReference>
<sequence>MATLVNSGGGTTSNDAATKEEFVSLFDRLKSDLLSDLSCLPIAQDVKQELEKYYERALTYNVLGGKMTRGLTVIKSAECSLSRLLTASERHDAMVLGWGIEIMQAFFLTADDVMDQSHTRRGAPCWFRVPDVTAANAINDSLAMEAFIYRLLRKYFSSSPKYVKYVDLFLSMTYKTIVGQHLDTNAQQRREGELCLDQSRFTMDRYVAIVRHKTAYYSFYMPCALGMIVGGIEDDAAFQKTEDICMELGQYFQIQDDFLDCYGDPEVIGKVGTDIQENKCSWLVCQALQRADESQRQILIENYGRDDLSAVAKIKTLYKTLKLEDVYAAYEEEAKVKIDNLIASVESASLQSLFKFLLSKIYKRNK</sequence>
<dbReference type="GO" id="GO:0004337">
    <property type="term" value="F:(2E,6E)-farnesyl diphosphate synthase activity"/>
    <property type="evidence" value="ECO:0007669"/>
    <property type="project" value="TreeGrafter"/>
</dbReference>
<keyword evidence="8" id="KW-1185">Reference proteome</keyword>
<dbReference type="SFLD" id="SFLDG01017">
    <property type="entry name" value="Polyprenyl_Transferase_Like"/>
    <property type="match status" value="1"/>
</dbReference>
<gene>
    <name evidence="7" type="ORF">Vbra_4999</name>
</gene>
<reference evidence="7 8" key="1">
    <citation type="submission" date="2014-11" db="EMBL/GenBank/DDBJ databases">
        <authorList>
            <person name="Zhu J."/>
            <person name="Qi W."/>
            <person name="Song R."/>
        </authorList>
    </citation>
    <scope>NUCLEOTIDE SEQUENCE [LARGE SCALE GENOMIC DNA]</scope>
</reference>
<dbReference type="PhylomeDB" id="A0A0G4EIF1"/>
<dbReference type="Proteomes" id="UP000041254">
    <property type="component" value="Unassembled WGS sequence"/>
</dbReference>
<evidence type="ECO:0000256" key="2">
    <source>
        <dbReference type="ARBA" id="ARBA00022679"/>
    </source>
</evidence>
<comment type="cofactor">
    <cofactor evidence="1">
        <name>Mg(2+)</name>
        <dbReference type="ChEBI" id="CHEBI:18420"/>
    </cofactor>
</comment>
<evidence type="ECO:0000256" key="6">
    <source>
        <dbReference type="RuleBase" id="RU004466"/>
    </source>
</evidence>
<accession>A0A0G4EIF1</accession>
<dbReference type="AlphaFoldDB" id="A0A0G4EIF1"/>
<proteinExistence type="inferred from homology"/>
<dbReference type="SFLD" id="SFLDS00005">
    <property type="entry name" value="Isoprenoid_Synthase_Type_I"/>
    <property type="match status" value="1"/>
</dbReference>
<evidence type="ECO:0000256" key="1">
    <source>
        <dbReference type="ARBA" id="ARBA00001946"/>
    </source>
</evidence>
<dbReference type="FunCoup" id="A0A0G4EIF1">
    <property type="interactions" value="364"/>
</dbReference>
<dbReference type="InterPro" id="IPR033749">
    <property type="entry name" value="Polyprenyl_synt_CS"/>
</dbReference>
<evidence type="ECO:0000313" key="7">
    <source>
        <dbReference type="EMBL" id="CEL95761.1"/>
    </source>
</evidence>
<keyword evidence="2 6" id="KW-0808">Transferase</keyword>
<dbReference type="GO" id="GO:0004161">
    <property type="term" value="F:dimethylallyltranstransferase activity"/>
    <property type="evidence" value="ECO:0007669"/>
    <property type="project" value="TreeGrafter"/>
</dbReference>
<dbReference type="InterPro" id="IPR000092">
    <property type="entry name" value="Polyprenyl_synt"/>
</dbReference>
<dbReference type="InParanoid" id="A0A0G4EIF1"/>
<evidence type="ECO:0000256" key="3">
    <source>
        <dbReference type="ARBA" id="ARBA00022723"/>
    </source>
</evidence>
<dbReference type="PANTHER" id="PTHR11525:SF0">
    <property type="entry name" value="FARNESYL PYROPHOSPHATE SYNTHASE"/>
    <property type="match status" value="1"/>
</dbReference>
<dbReference type="SUPFAM" id="SSF48576">
    <property type="entry name" value="Terpenoid synthases"/>
    <property type="match status" value="1"/>
</dbReference>
<dbReference type="EMBL" id="CDMY01000238">
    <property type="protein sequence ID" value="CEL95761.1"/>
    <property type="molecule type" value="Genomic_DNA"/>
</dbReference>
<organism evidence="7 8">
    <name type="scientific">Vitrella brassicaformis (strain CCMP3155)</name>
    <dbReference type="NCBI Taxonomy" id="1169540"/>
    <lineage>
        <taxon>Eukaryota</taxon>
        <taxon>Sar</taxon>
        <taxon>Alveolata</taxon>
        <taxon>Colpodellida</taxon>
        <taxon>Vitrellaceae</taxon>
        <taxon>Vitrella</taxon>
    </lineage>
</organism>
<evidence type="ECO:0000256" key="4">
    <source>
        <dbReference type="ARBA" id="ARBA00022842"/>
    </source>
</evidence>
<dbReference type="OMA" id="CSWVVNQ"/>
<dbReference type="VEuPathDB" id="CryptoDB:Vbra_4999"/>
<dbReference type="FunFam" id="1.10.600.10:FF:000021">
    <property type="entry name" value="Farnesyl pyrophosphate synthase"/>
    <property type="match status" value="1"/>
</dbReference>
<protein>
    <recommendedName>
        <fullName evidence="9">Farnesyl pyrophosphate synthase</fullName>
    </recommendedName>
</protein>
<dbReference type="PANTHER" id="PTHR11525">
    <property type="entry name" value="FARNESYL-PYROPHOSPHATE SYNTHETASE"/>
    <property type="match status" value="1"/>
</dbReference>
<comment type="pathway">
    <text evidence="5">Pheromone biosynthesis.</text>
</comment>
<dbReference type="GO" id="GO:0042811">
    <property type="term" value="P:pheromone biosynthetic process"/>
    <property type="evidence" value="ECO:0007669"/>
    <property type="project" value="UniProtKB-ARBA"/>
</dbReference>
<evidence type="ECO:0008006" key="9">
    <source>
        <dbReference type="Google" id="ProtNLM"/>
    </source>
</evidence>
<dbReference type="OrthoDB" id="10257492at2759"/>